<name>A0A1I8B100_MELHA</name>
<dbReference type="Proteomes" id="UP000095281">
    <property type="component" value="Unplaced"/>
</dbReference>
<dbReference type="WBParaSite" id="MhA1_Contig12.frz3.gene5">
    <property type="protein sequence ID" value="MhA1_Contig12.frz3.gene5"/>
    <property type="gene ID" value="MhA1_Contig12.frz3.gene5"/>
</dbReference>
<evidence type="ECO:0000313" key="2">
    <source>
        <dbReference type="WBParaSite" id="MhA1_Contig12.frz3.gene5"/>
    </source>
</evidence>
<protein>
    <submittedName>
        <fullName evidence="2">Uncharacterized protein</fullName>
    </submittedName>
</protein>
<organism evidence="1 2">
    <name type="scientific">Meloidogyne hapla</name>
    <name type="common">Root-knot nematode worm</name>
    <dbReference type="NCBI Taxonomy" id="6305"/>
    <lineage>
        <taxon>Eukaryota</taxon>
        <taxon>Metazoa</taxon>
        <taxon>Ecdysozoa</taxon>
        <taxon>Nematoda</taxon>
        <taxon>Chromadorea</taxon>
        <taxon>Rhabditida</taxon>
        <taxon>Tylenchina</taxon>
        <taxon>Tylenchomorpha</taxon>
        <taxon>Tylenchoidea</taxon>
        <taxon>Meloidogynidae</taxon>
        <taxon>Meloidogyninae</taxon>
        <taxon>Meloidogyne</taxon>
    </lineage>
</organism>
<dbReference type="AlphaFoldDB" id="A0A1I8B100"/>
<evidence type="ECO:0000313" key="1">
    <source>
        <dbReference type="Proteomes" id="UP000095281"/>
    </source>
</evidence>
<keyword evidence="1" id="KW-1185">Reference proteome</keyword>
<accession>A0A1I8B100</accession>
<reference evidence="2" key="1">
    <citation type="submission" date="2016-11" db="UniProtKB">
        <authorList>
            <consortium name="WormBaseParasite"/>
        </authorList>
    </citation>
    <scope>IDENTIFICATION</scope>
</reference>
<sequence>MLIKGGEKDEVFSKYTKQGCGRCPFAYGYKLKRLDDIGQCQECTSSLCNNKGFASDHFLKCWRYGKEIFCPEGVFECYFGAKELYYQGCGRCPEGEFSCFTCKTSLCNTPQNLNAVFKCYQSNGKLTNDKARNCDANKCYIKVNIEGRSEEEAFDKHTNQGCGDCNDKFCVTCDTNLCNNKWKFKEKIYCYNQQDIKECDRKENKGTCYYAHIYNKKYDSYEIKQGCGSPCSGIDSKACKYCNKNDCNTKDLIMHYRCLTVNTTCFTLNNDYCYMKRTSNNKVDKGCGNCPAKAKWCKACKGERCNKDDYYFCLSGENKTKVCYDGPNCIIAELKLKNESMIFHYNKSITSTVDSRYNTTGIYSHNGYTHTFWPVPTEDKTQYFYGCGKCPKNTNELTNKSLNFKFEIKNISTFQCADCKNSPGCNTQELLRSKIFCWEKKFNEWNARKGIYFCDKKECFIGVEKNELALVQGCGSCNDDQNSNLTKCQDCTNSMCNSEDLLDDPITCYHLTSRFYPYESKERKCHHVYDSCFVAGDVFGRAVQNCGDCPSKLSDNCVSCKEELCNEEYLLESTVATQEGCQLDDSKDRAS</sequence>
<dbReference type="OMA" id="NESMIFH"/>
<proteinExistence type="predicted"/>